<evidence type="ECO:0000313" key="2">
    <source>
        <dbReference type="Proteomes" id="UP000288805"/>
    </source>
</evidence>
<gene>
    <name evidence="1" type="ORF">CK203_069837</name>
</gene>
<comment type="caution">
    <text evidence="1">The sequence shown here is derived from an EMBL/GenBank/DDBJ whole genome shotgun (WGS) entry which is preliminary data.</text>
</comment>
<proteinExistence type="predicted"/>
<protein>
    <submittedName>
        <fullName evidence="1">Uncharacterized protein</fullName>
    </submittedName>
</protein>
<sequence length="288" mass="32407">MDPLTERMENLWWARILVKTKGGELPSSLEIRVDGISYNLPLWWEVLSSIRQKSEGYRGLTDRAEKRLGATEAHVLTREWKSRVTQGSRRCHEQLTGRKGRSDSIRVNNPILSGWGGSWVIFDWAHRGHFGLEPFGPSVTNSHGPTEFQLNKGLLGKSLAQPKSYGEVNIELEFLSMRKKEVGREQQADFHYSLTNSALAKEVSRKAYHIGIVLNCQDAVGPSANGNDYWELVEFNGPISVARDLEGGSSQYESQEGRGEGALNWEESSLAKFSQFFGFSTVGLKRKF</sequence>
<dbReference type="Proteomes" id="UP000288805">
    <property type="component" value="Unassembled WGS sequence"/>
</dbReference>
<dbReference type="EMBL" id="QGNW01001445">
    <property type="protein sequence ID" value="RVW41035.1"/>
    <property type="molecule type" value="Genomic_DNA"/>
</dbReference>
<accession>A0A438DZT4</accession>
<reference evidence="1 2" key="1">
    <citation type="journal article" date="2018" name="PLoS Genet.">
        <title>Population sequencing reveals clonal diversity and ancestral inbreeding in the grapevine cultivar Chardonnay.</title>
        <authorList>
            <person name="Roach M.J."/>
            <person name="Johnson D.L."/>
            <person name="Bohlmann J."/>
            <person name="van Vuuren H.J."/>
            <person name="Jones S.J."/>
            <person name="Pretorius I.S."/>
            <person name="Schmidt S.A."/>
            <person name="Borneman A.R."/>
        </authorList>
    </citation>
    <scope>NUCLEOTIDE SEQUENCE [LARGE SCALE GENOMIC DNA]</scope>
    <source>
        <strain evidence="2">cv. Chardonnay</strain>
        <tissue evidence="1">Leaf</tissue>
    </source>
</reference>
<organism evidence="1 2">
    <name type="scientific">Vitis vinifera</name>
    <name type="common">Grape</name>
    <dbReference type="NCBI Taxonomy" id="29760"/>
    <lineage>
        <taxon>Eukaryota</taxon>
        <taxon>Viridiplantae</taxon>
        <taxon>Streptophyta</taxon>
        <taxon>Embryophyta</taxon>
        <taxon>Tracheophyta</taxon>
        <taxon>Spermatophyta</taxon>
        <taxon>Magnoliopsida</taxon>
        <taxon>eudicotyledons</taxon>
        <taxon>Gunneridae</taxon>
        <taxon>Pentapetalae</taxon>
        <taxon>rosids</taxon>
        <taxon>Vitales</taxon>
        <taxon>Vitaceae</taxon>
        <taxon>Viteae</taxon>
        <taxon>Vitis</taxon>
    </lineage>
</organism>
<evidence type="ECO:0000313" key="1">
    <source>
        <dbReference type="EMBL" id="RVW41035.1"/>
    </source>
</evidence>
<dbReference type="AlphaFoldDB" id="A0A438DZT4"/>
<name>A0A438DZT4_VITVI</name>